<proteinExistence type="inferred from homology"/>
<keyword evidence="2" id="KW-0472">Membrane</keyword>
<evidence type="ECO:0000256" key="1">
    <source>
        <dbReference type="ARBA" id="ARBA00010996"/>
    </source>
</evidence>
<gene>
    <name evidence="3" type="ORF">ACCI51_02515</name>
</gene>
<name>A0ABV4NKL5_9GAMM</name>
<dbReference type="Pfam" id="PF02630">
    <property type="entry name" value="SCO1-SenC"/>
    <property type="match status" value="1"/>
</dbReference>
<keyword evidence="4" id="KW-1185">Reference proteome</keyword>
<dbReference type="SUPFAM" id="SSF52833">
    <property type="entry name" value="Thioredoxin-like"/>
    <property type="match status" value="1"/>
</dbReference>
<protein>
    <submittedName>
        <fullName evidence="3">SCO family protein</fullName>
    </submittedName>
</protein>
<dbReference type="RefSeq" id="WP_371842485.1">
    <property type="nucleotide sequence ID" value="NZ_JBGMEL010000002.1"/>
</dbReference>
<dbReference type="Proteomes" id="UP001569414">
    <property type="component" value="Unassembled WGS sequence"/>
</dbReference>
<accession>A0ABV4NKL5</accession>
<keyword evidence="2" id="KW-0812">Transmembrane</keyword>
<reference evidence="3 4" key="1">
    <citation type="submission" date="2024-08" db="EMBL/GenBank/DDBJ databases">
        <authorList>
            <person name="Ishaq N."/>
        </authorList>
    </citation>
    <scope>NUCLEOTIDE SEQUENCE [LARGE SCALE GENOMIC DNA]</scope>
    <source>
        <strain evidence="3 4">JCM 30400</strain>
    </source>
</reference>
<dbReference type="Gene3D" id="3.40.30.10">
    <property type="entry name" value="Glutaredoxin"/>
    <property type="match status" value="1"/>
</dbReference>
<dbReference type="PANTHER" id="PTHR12151:SF25">
    <property type="entry name" value="LINALOOL DEHYDRATASE_ISOMERASE DOMAIN-CONTAINING PROTEIN"/>
    <property type="match status" value="1"/>
</dbReference>
<evidence type="ECO:0000313" key="4">
    <source>
        <dbReference type="Proteomes" id="UP001569414"/>
    </source>
</evidence>
<comment type="caution">
    <text evidence="3">The sequence shown here is derived from an EMBL/GenBank/DDBJ whole genome shotgun (WGS) entry which is preliminary data.</text>
</comment>
<sequence length="228" mass="26215">MIKNLLNNSDFSLEQQQKRGVRITITVLLVFIILVLMGFVHKLSQPRVITDSELRLNGAVKLQRARIIDNFELLSDSGVRFETKNLKGHWTLLFFGFTHCPDICPTTLSELSKFYQMLDGDIQRDTKIILVSVDPTRDKPKVLRDYVRYFNNEFQGVTGDFFDIKRFATQLNIPFNKVTLEGGNYTVDHGSQVVLINPLGHYHAFFKAPLDPVKMKLTYRSIRATFNG</sequence>
<organism evidence="3 4">
    <name type="scientific">Microbulbifer echini</name>
    <dbReference type="NCBI Taxonomy" id="1529067"/>
    <lineage>
        <taxon>Bacteria</taxon>
        <taxon>Pseudomonadati</taxon>
        <taxon>Pseudomonadota</taxon>
        <taxon>Gammaproteobacteria</taxon>
        <taxon>Cellvibrionales</taxon>
        <taxon>Microbulbiferaceae</taxon>
        <taxon>Microbulbifer</taxon>
    </lineage>
</organism>
<dbReference type="InterPro" id="IPR003782">
    <property type="entry name" value="SCO1/SenC"/>
</dbReference>
<feature type="transmembrane region" description="Helical" evidence="2">
    <location>
        <begin position="21"/>
        <end position="40"/>
    </location>
</feature>
<dbReference type="PANTHER" id="PTHR12151">
    <property type="entry name" value="ELECTRON TRANSPORT PROTIN SCO1/SENC FAMILY MEMBER"/>
    <property type="match status" value="1"/>
</dbReference>
<dbReference type="EMBL" id="JBGMEL010000002">
    <property type="protein sequence ID" value="MFA0789401.1"/>
    <property type="molecule type" value="Genomic_DNA"/>
</dbReference>
<comment type="similarity">
    <text evidence="1">Belongs to the SCO1/2 family.</text>
</comment>
<evidence type="ECO:0000313" key="3">
    <source>
        <dbReference type="EMBL" id="MFA0789401.1"/>
    </source>
</evidence>
<dbReference type="InterPro" id="IPR036249">
    <property type="entry name" value="Thioredoxin-like_sf"/>
</dbReference>
<evidence type="ECO:0000256" key="2">
    <source>
        <dbReference type="SAM" id="Phobius"/>
    </source>
</evidence>
<keyword evidence="2" id="KW-1133">Transmembrane helix</keyword>
<dbReference type="CDD" id="cd02968">
    <property type="entry name" value="SCO"/>
    <property type="match status" value="1"/>
</dbReference>